<protein>
    <submittedName>
        <fullName evidence="4">Arginine N-succinyltransferase</fullName>
    </submittedName>
</protein>
<dbReference type="SUPFAM" id="SSF55729">
    <property type="entry name" value="Acyl-CoA N-acyltransferases (Nat)"/>
    <property type="match status" value="1"/>
</dbReference>
<dbReference type="GO" id="GO:0008791">
    <property type="term" value="F:arginine N-succinyltransferase activity"/>
    <property type="evidence" value="ECO:0007669"/>
    <property type="project" value="InterPro"/>
</dbReference>
<evidence type="ECO:0000256" key="2">
    <source>
        <dbReference type="ARBA" id="ARBA00022679"/>
    </source>
</evidence>
<organism evidence="4 6">
    <name type="scientific">Legionella qingyii</name>
    <dbReference type="NCBI Taxonomy" id="2184757"/>
    <lineage>
        <taxon>Bacteria</taxon>
        <taxon>Pseudomonadati</taxon>
        <taxon>Pseudomonadota</taxon>
        <taxon>Gammaproteobacteria</taxon>
        <taxon>Legionellales</taxon>
        <taxon>Legionellaceae</taxon>
        <taxon>Legionella</taxon>
    </lineage>
</organism>
<evidence type="ECO:0000313" key="4">
    <source>
        <dbReference type="EMBL" id="PWY54504.1"/>
    </source>
</evidence>
<keyword evidence="1" id="KW-0056">Arginine metabolism</keyword>
<dbReference type="InterPro" id="IPR016181">
    <property type="entry name" value="Acyl_CoA_acyltransferase"/>
</dbReference>
<dbReference type="Proteomes" id="UP000247152">
    <property type="component" value="Unassembled WGS sequence"/>
</dbReference>
<evidence type="ECO:0000256" key="1">
    <source>
        <dbReference type="ARBA" id="ARBA00022503"/>
    </source>
</evidence>
<dbReference type="NCBIfam" id="TIGR03243">
    <property type="entry name" value="arg_catab_AOST"/>
    <property type="match status" value="1"/>
</dbReference>
<evidence type="ECO:0000313" key="5">
    <source>
        <dbReference type="EMBL" id="RUR19397.1"/>
    </source>
</evidence>
<keyword evidence="7" id="KW-1185">Reference proteome</keyword>
<accession>A0A317TY17</accession>
<dbReference type="RefSeq" id="WP_110143674.1">
    <property type="nucleotide sequence ID" value="NZ_QHJG01000032.1"/>
</dbReference>
<reference evidence="5 7" key="2">
    <citation type="submission" date="2018-12" db="EMBL/GenBank/DDBJ databases">
        <title>Legionella sp,whole genome shotgun sequence.</title>
        <authorList>
            <person name="Wu H."/>
        </authorList>
    </citation>
    <scope>NUCLEOTIDE SEQUENCE [LARGE SCALE GENOMIC DNA]</scope>
    <source>
        <strain evidence="7">km489</strain>
        <strain evidence="5">Km489</strain>
    </source>
</reference>
<dbReference type="PANTHER" id="PTHR30420:SF1">
    <property type="entry name" value="ARGININE N-SUCCINYLTRANSFERASE"/>
    <property type="match status" value="1"/>
</dbReference>
<dbReference type="AlphaFoldDB" id="A0A317TY17"/>
<dbReference type="PANTHER" id="PTHR30420">
    <property type="entry name" value="N-SUCCINYLARGININE DIHYDROLASE"/>
    <property type="match status" value="1"/>
</dbReference>
<comment type="caution">
    <text evidence="4">The sequence shown here is derived from an EMBL/GenBank/DDBJ whole genome shotgun (WGS) entry which is preliminary data.</text>
</comment>
<keyword evidence="2 4" id="KW-0808">Transferase</keyword>
<dbReference type="GO" id="GO:0006527">
    <property type="term" value="P:L-arginine catabolic process"/>
    <property type="evidence" value="ECO:0007669"/>
    <property type="project" value="InterPro"/>
</dbReference>
<name>A0A317TY17_9GAMM</name>
<evidence type="ECO:0000313" key="7">
    <source>
        <dbReference type="Proteomes" id="UP000287374"/>
    </source>
</evidence>
<dbReference type="InterPro" id="IPR007041">
    <property type="entry name" value="Arg_succinylTrfase_AstA/AruG"/>
</dbReference>
<evidence type="ECO:0000313" key="6">
    <source>
        <dbReference type="Proteomes" id="UP000247152"/>
    </source>
</evidence>
<keyword evidence="3" id="KW-0012">Acyltransferase</keyword>
<evidence type="ECO:0000256" key="3">
    <source>
        <dbReference type="ARBA" id="ARBA00023315"/>
    </source>
</evidence>
<dbReference type="Pfam" id="PF04958">
    <property type="entry name" value="AstA"/>
    <property type="match status" value="1"/>
</dbReference>
<gene>
    <name evidence="4" type="ORF">DGG96_16595</name>
    <name evidence="5" type="ORF">ELY20_15795</name>
</gene>
<dbReference type="Gene3D" id="2.40.40.20">
    <property type="match status" value="1"/>
</dbReference>
<sequence length="347" mass="39047">MMLFRSACNADLDAIHHLAEESGVGITTLSKDKEILAKRLHWSTDSFKTNIEKPNNEYYLFVLENQQSKKIIGVSGIESCTGHEAPFYSYKISKRTRICRSLNVRSDYEVLSLVNDNQGRSEICTLFLEPKYRKNKNGLLLSKARFLFIAQNPQRFASTIIAEMRGISDAHGISPFWENVGSHFFHMSFADADRLTLATDKQFIADLMPRNPIYIKLLSPEAQAVIGESHPSTQAAMKILLKEGFRYNKYVDIFDAGPTLEVPLSKIKTIELSRVVTIKNISDEVSSANYLLANTQLDFRATVNSVLVNKENNTCIISKKTANLLQVKCGNQLRVAPLQFDNGEAND</sequence>
<dbReference type="EMBL" id="QHJG01000032">
    <property type="protein sequence ID" value="PWY54504.1"/>
    <property type="molecule type" value="Genomic_DNA"/>
</dbReference>
<dbReference type="EMBL" id="RZGX01000029">
    <property type="protein sequence ID" value="RUR19397.1"/>
    <property type="molecule type" value="Genomic_DNA"/>
</dbReference>
<dbReference type="Proteomes" id="UP000287374">
    <property type="component" value="Unassembled WGS sequence"/>
</dbReference>
<dbReference type="OrthoDB" id="21121at2"/>
<reference evidence="4 6" key="1">
    <citation type="submission" date="2018-05" db="EMBL/GenBank/DDBJ databases">
        <title>Legionella qingyii sp.nov., whole genome shotgun sequence.</title>
        <authorList>
            <person name="Wu H."/>
            <person name="Zhu Q."/>
            <person name="Hu C."/>
        </authorList>
    </citation>
    <scope>NUCLEOTIDE SEQUENCE [LARGE SCALE GENOMIC DNA]</scope>
    <source>
        <strain evidence="4 6">HEB18</strain>
    </source>
</reference>
<proteinExistence type="predicted"/>